<dbReference type="AlphaFoldDB" id="A0AAD5RTL1"/>
<keyword evidence="1" id="KW-0732">Signal</keyword>
<sequence>MQLKTLLLPLSLAAVAIADGESVLAAITEIGDESLVLNDVISSWNGHLLTAIPIIFQSTSLLSTINDGTETAEASENLTLAESIQVATAVTELQTSVNTTLETTIARKPDFDKLLLSTTILLSLNQLKDASGEFSDALVSKLPEALQPTGESLAAEIEDSFNYAISIYNPFD</sequence>
<comment type="caution">
    <text evidence="2">The sequence shown here is derived from an EMBL/GenBank/DDBJ whole genome shotgun (WGS) entry which is preliminary data.</text>
</comment>
<feature type="chain" id="PRO_5042217026" evidence="1">
    <location>
        <begin position="19"/>
        <end position="172"/>
    </location>
</feature>
<dbReference type="Gene3D" id="1.20.1280.140">
    <property type="match status" value="1"/>
</dbReference>
<name>A0AAD5RTL1_9PEZI</name>
<evidence type="ECO:0000313" key="3">
    <source>
        <dbReference type="Proteomes" id="UP001201980"/>
    </source>
</evidence>
<gene>
    <name evidence="2" type="ORF">MKZ38_010076</name>
</gene>
<accession>A0AAD5RTL1</accession>
<dbReference type="InterPro" id="IPR021054">
    <property type="entry name" value="Cell_wall_mannoprotein_1"/>
</dbReference>
<evidence type="ECO:0000313" key="2">
    <source>
        <dbReference type="EMBL" id="KAJ2903325.1"/>
    </source>
</evidence>
<dbReference type="PANTHER" id="PTHR38123">
    <property type="entry name" value="CELL WALL SERINE-THREONINE-RICH GALACTOMANNOPROTEIN MP1 (AFU_ORTHOLOGUE AFUA_4G03240)"/>
    <property type="match status" value="1"/>
</dbReference>
<organism evidence="2 3">
    <name type="scientific">Zalerion maritima</name>
    <dbReference type="NCBI Taxonomy" id="339359"/>
    <lineage>
        <taxon>Eukaryota</taxon>
        <taxon>Fungi</taxon>
        <taxon>Dikarya</taxon>
        <taxon>Ascomycota</taxon>
        <taxon>Pezizomycotina</taxon>
        <taxon>Sordariomycetes</taxon>
        <taxon>Lulworthiomycetidae</taxon>
        <taxon>Lulworthiales</taxon>
        <taxon>Lulworthiaceae</taxon>
        <taxon>Zalerion</taxon>
    </lineage>
</organism>
<reference evidence="2" key="1">
    <citation type="submission" date="2022-07" db="EMBL/GenBank/DDBJ databases">
        <title>Draft genome sequence of Zalerion maritima ATCC 34329, a (micro)plastics degrading marine fungus.</title>
        <authorList>
            <person name="Paco A."/>
            <person name="Goncalves M.F.M."/>
            <person name="Rocha-Santos T.A.P."/>
            <person name="Alves A."/>
        </authorList>
    </citation>
    <scope>NUCLEOTIDE SEQUENCE</scope>
    <source>
        <strain evidence="2">ATCC 34329</strain>
    </source>
</reference>
<feature type="signal peptide" evidence="1">
    <location>
        <begin position="1"/>
        <end position="18"/>
    </location>
</feature>
<dbReference type="Pfam" id="PF12296">
    <property type="entry name" value="HsbA"/>
    <property type="match status" value="1"/>
</dbReference>
<dbReference type="EMBL" id="JAKWBI020000084">
    <property type="protein sequence ID" value="KAJ2903325.1"/>
    <property type="molecule type" value="Genomic_DNA"/>
</dbReference>
<dbReference type="PANTHER" id="PTHR38123:SF4">
    <property type="entry name" value="CELL WALL GALACTOMANNOPROTEIN, PUTATIVE (AFU_ORTHOLOGUE AFUA_4G00870)-RELATED"/>
    <property type="match status" value="1"/>
</dbReference>
<dbReference type="Proteomes" id="UP001201980">
    <property type="component" value="Unassembled WGS sequence"/>
</dbReference>
<evidence type="ECO:0000256" key="1">
    <source>
        <dbReference type="SAM" id="SignalP"/>
    </source>
</evidence>
<dbReference type="GO" id="GO:0005576">
    <property type="term" value="C:extracellular region"/>
    <property type="evidence" value="ECO:0007669"/>
    <property type="project" value="TreeGrafter"/>
</dbReference>
<protein>
    <submittedName>
        <fullName evidence="2">Uncharacterized protein</fullName>
    </submittedName>
</protein>
<proteinExistence type="predicted"/>
<keyword evidence="3" id="KW-1185">Reference proteome</keyword>